<keyword evidence="4" id="KW-1185">Reference proteome</keyword>
<dbReference type="Proteomes" id="UP001237642">
    <property type="component" value="Unassembled WGS sequence"/>
</dbReference>
<proteinExistence type="predicted"/>
<reference evidence="3" key="2">
    <citation type="submission" date="2023-05" db="EMBL/GenBank/DDBJ databases">
        <authorList>
            <person name="Schelkunov M.I."/>
        </authorList>
    </citation>
    <scope>NUCLEOTIDE SEQUENCE</scope>
    <source>
        <strain evidence="3">Hsosn_3</strain>
        <tissue evidence="3">Leaf</tissue>
    </source>
</reference>
<evidence type="ECO:0000259" key="2">
    <source>
        <dbReference type="SMART" id="SM00672"/>
    </source>
</evidence>
<keyword evidence="1" id="KW-0472">Membrane</keyword>
<feature type="domain" description="Glycosyl transferase CAP10" evidence="2">
    <location>
        <begin position="143"/>
        <end position="376"/>
    </location>
</feature>
<dbReference type="SMART" id="SM00672">
    <property type="entry name" value="CAP10"/>
    <property type="match status" value="1"/>
</dbReference>
<accession>A0AAD8HZ94</accession>
<dbReference type="PANTHER" id="PTHR12203">
    <property type="entry name" value="KDEL LYS-ASP-GLU-LEU CONTAINING - RELATED"/>
    <property type="match status" value="1"/>
</dbReference>
<organism evidence="3 4">
    <name type="scientific">Heracleum sosnowskyi</name>
    <dbReference type="NCBI Taxonomy" id="360622"/>
    <lineage>
        <taxon>Eukaryota</taxon>
        <taxon>Viridiplantae</taxon>
        <taxon>Streptophyta</taxon>
        <taxon>Embryophyta</taxon>
        <taxon>Tracheophyta</taxon>
        <taxon>Spermatophyta</taxon>
        <taxon>Magnoliopsida</taxon>
        <taxon>eudicotyledons</taxon>
        <taxon>Gunneridae</taxon>
        <taxon>Pentapetalae</taxon>
        <taxon>asterids</taxon>
        <taxon>campanulids</taxon>
        <taxon>Apiales</taxon>
        <taxon>Apiaceae</taxon>
        <taxon>Apioideae</taxon>
        <taxon>apioid superclade</taxon>
        <taxon>Tordylieae</taxon>
        <taxon>Tordyliinae</taxon>
        <taxon>Heracleum</taxon>
    </lineage>
</organism>
<reference evidence="3" key="1">
    <citation type="submission" date="2023-02" db="EMBL/GenBank/DDBJ databases">
        <title>Genome of toxic invasive species Heracleum sosnowskyi carries increased number of genes despite the absence of recent whole-genome duplications.</title>
        <authorList>
            <person name="Schelkunov M."/>
            <person name="Shtratnikova V."/>
            <person name="Makarenko M."/>
            <person name="Klepikova A."/>
            <person name="Omelchenko D."/>
            <person name="Novikova G."/>
            <person name="Obukhova E."/>
            <person name="Bogdanov V."/>
            <person name="Penin A."/>
            <person name="Logacheva M."/>
        </authorList>
    </citation>
    <scope>NUCLEOTIDE SEQUENCE</scope>
    <source>
        <strain evidence="3">Hsosn_3</strain>
        <tissue evidence="3">Leaf</tissue>
    </source>
</reference>
<gene>
    <name evidence="3" type="ORF">POM88_032417</name>
</gene>
<sequence length="407" mass="47861">MGVFRYYIILLVAAIISMQWVDLSIFTTIPFQKYNDVPQNSQNYPRVNCSKTCPRKFHAKSNPTTSLETCPDYFRWIHEDLSPWKKTGITKEMVEKGKDHAHIRVIIVNGTVYLEKFDRPAFQTRDVVTLWGILQLLRLYPGQLPDVDLMIECGDVPKFLKKEYDKENGVPPVFHYCGDSLSYDIVFPDWSYWGWPELKIKPWKLLNKDLEEANNEIKWESREPYAYWKGNTRLGRRPELVKCNLSEEHDWNARIYAIDWVKERRDEGFKNSDLRNQCTHRYKIYVEGNAWSVSEKYILACDSVTLIIEPRFYDFFTRNLVPTVHYWPINEKQTCSSIKFAVDWGNKHPEKAKKIGEQGSNFIQKQVQMKYVDEEEVQITITSGESFNYSSLQHAQSLRSSSSSRLS</sequence>
<evidence type="ECO:0000256" key="1">
    <source>
        <dbReference type="SAM" id="Phobius"/>
    </source>
</evidence>
<evidence type="ECO:0000313" key="4">
    <source>
        <dbReference type="Proteomes" id="UP001237642"/>
    </source>
</evidence>
<dbReference type="EMBL" id="JAUIZM010000007">
    <property type="protein sequence ID" value="KAK1376224.1"/>
    <property type="molecule type" value="Genomic_DNA"/>
</dbReference>
<evidence type="ECO:0000313" key="3">
    <source>
        <dbReference type="EMBL" id="KAK1376224.1"/>
    </source>
</evidence>
<name>A0AAD8HZ94_9APIA</name>
<keyword evidence="1" id="KW-0812">Transmembrane</keyword>
<dbReference type="Pfam" id="PF05686">
    <property type="entry name" value="Glyco_transf_90"/>
    <property type="match status" value="1"/>
</dbReference>
<comment type="caution">
    <text evidence="3">The sequence shown here is derived from an EMBL/GenBank/DDBJ whole genome shotgun (WGS) entry which is preliminary data.</text>
</comment>
<keyword evidence="1" id="KW-1133">Transmembrane helix</keyword>
<dbReference type="AlphaFoldDB" id="A0AAD8HZ94"/>
<dbReference type="InterPro" id="IPR051091">
    <property type="entry name" value="O-Glucosyltr/Glycosyltrsf_90"/>
</dbReference>
<dbReference type="PANTHER" id="PTHR12203:SF108">
    <property type="entry name" value="O-GLUCOSYLTRANSFERASE RUMI HOMOLOG"/>
    <property type="match status" value="1"/>
</dbReference>
<protein>
    <submittedName>
        <fullName evidence="3">O-glucosyltransferase rumi-like</fullName>
    </submittedName>
</protein>
<feature type="transmembrane region" description="Helical" evidence="1">
    <location>
        <begin position="6"/>
        <end position="26"/>
    </location>
</feature>
<dbReference type="InterPro" id="IPR006598">
    <property type="entry name" value="CAP10"/>
</dbReference>